<comment type="similarity">
    <text evidence="1">Belongs to the type-I restriction system S methylase family.</text>
</comment>
<dbReference type="PANTHER" id="PTHR30408:SF12">
    <property type="entry name" value="TYPE I RESTRICTION ENZYME MJAVIII SPECIFICITY SUBUNIT"/>
    <property type="match status" value="1"/>
</dbReference>
<dbReference type="GO" id="GO:0004519">
    <property type="term" value="F:endonuclease activity"/>
    <property type="evidence" value="ECO:0007669"/>
    <property type="project" value="UniProtKB-KW"/>
</dbReference>
<keyword evidence="5" id="KW-0255">Endonuclease</keyword>
<feature type="domain" description="Type I restriction modification DNA specificity" evidence="4">
    <location>
        <begin position="11"/>
        <end position="177"/>
    </location>
</feature>
<keyword evidence="3" id="KW-0238">DNA-binding</keyword>
<dbReference type="RefSeq" id="WP_369248138.1">
    <property type="nucleotide sequence ID" value="NZ_CP163443.1"/>
</dbReference>
<protein>
    <submittedName>
        <fullName evidence="5">Restriction endonuclease subunit S</fullName>
        <ecNumber evidence="5">3.1.21.-</ecNumber>
    </submittedName>
</protein>
<dbReference type="EC" id="3.1.21.-" evidence="5"/>
<gene>
    <name evidence="5" type="ORF">AB5J53_26415</name>
</gene>
<dbReference type="EMBL" id="CP163443">
    <property type="protein sequence ID" value="XDQ54944.1"/>
    <property type="molecule type" value="Genomic_DNA"/>
</dbReference>
<keyword evidence="5" id="KW-0540">Nuclease</keyword>
<keyword evidence="5" id="KW-0378">Hydrolase</keyword>
<dbReference type="AlphaFoldDB" id="A0AB39RJK5"/>
<dbReference type="GO" id="GO:0009307">
    <property type="term" value="P:DNA restriction-modification system"/>
    <property type="evidence" value="ECO:0007669"/>
    <property type="project" value="UniProtKB-KW"/>
</dbReference>
<dbReference type="InterPro" id="IPR044946">
    <property type="entry name" value="Restrct_endonuc_typeI_TRD_sf"/>
</dbReference>
<dbReference type="InterPro" id="IPR052021">
    <property type="entry name" value="Type-I_RS_S_subunit"/>
</dbReference>
<dbReference type="GO" id="GO:0016787">
    <property type="term" value="F:hydrolase activity"/>
    <property type="evidence" value="ECO:0007669"/>
    <property type="project" value="UniProtKB-KW"/>
</dbReference>
<dbReference type="Pfam" id="PF01420">
    <property type="entry name" value="Methylase_S"/>
    <property type="match status" value="1"/>
</dbReference>
<organism evidence="5">
    <name type="scientific">Streptomyces sp. R41</name>
    <dbReference type="NCBI Taxonomy" id="3238632"/>
    <lineage>
        <taxon>Bacteria</taxon>
        <taxon>Bacillati</taxon>
        <taxon>Actinomycetota</taxon>
        <taxon>Actinomycetes</taxon>
        <taxon>Kitasatosporales</taxon>
        <taxon>Streptomycetaceae</taxon>
        <taxon>Streptomyces</taxon>
    </lineage>
</organism>
<keyword evidence="2" id="KW-0680">Restriction system</keyword>
<sequence length="438" mass="49309">MTLGFEGLPGHWRTSRLDWVATVNARIGWKALTAAEYQPSGYAFLATPNIKSREIDFTNVNYISEFRYGESPELQLSEGDVLLTKDGFTIGTVNIVRYLPRPATVNGSIAVLRPFGIHPGFLYYVIASSAIQEHIWSVKDGMDVLHLFQRDIKKFPIPLPPFEEQRRIADFLDAETARIDGLNRATERQQKLVTERQVVAFHDSVQAEGGPDLNVIEPETANPDWRMLPLNHALNQLTNGYVGPTRDLFVDDGVRYLQSLHIKNGRIDFARKPYFVKQEWADERPRIRLGFEDLLIVQTGAIGEVGLVDDEYVGASCHALLIARTDRNILSPRYLWHAFRSHWGRSALLREQTGALHPHLEAGNVRFMKVPVPALDTQRRVVARTEEIAKDTVAVEHALSRRLRLQSERRQALITAAVTGQFDVSTASGRNVTDGVSA</sequence>
<dbReference type="SUPFAM" id="SSF116734">
    <property type="entry name" value="DNA methylase specificity domain"/>
    <property type="match status" value="2"/>
</dbReference>
<dbReference type="Gene3D" id="3.90.220.20">
    <property type="entry name" value="DNA methylase specificity domains"/>
    <property type="match status" value="2"/>
</dbReference>
<evidence type="ECO:0000313" key="5">
    <source>
        <dbReference type="EMBL" id="XDQ54944.1"/>
    </source>
</evidence>
<dbReference type="PANTHER" id="PTHR30408">
    <property type="entry name" value="TYPE-1 RESTRICTION ENZYME ECOKI SPECIFICITY PROTEIN"/>
    <property type="match status" value="1"/>
</dbReference>
<dbReference type="GO" id="GO:0003677">
    <property type="term" value="F:DNA binding"/>
    <property type="evidence" value="ECO:0007669"/>
    <property type="project" value="UniProtKB-KW"/>
</dbReference>
<reference evidence="5" key="1">
    <citation type="submission" date="2024-07" db="EMBL/GenBank/DDBJ databases">
        <authorList>
            <person name="Yu S.T."/>
        </authorList>
    </citation>
    <scope>NUCLEOTIDE SEQUENCE</scope>
    <source>
        <strain evidence="5">R41</strain>
    </source>
</reference>
<evidence type="ECO:0000256" key="1">
    <source>
        <dbReference type="ARBA" id="ARBA00010923"/>
    </source>
</evidence>
<evidence type="ECO:0000256" key="3">
    <source>
        <dbReference type="ARBA" id="ARBA00023125"/>
    </source>
</evidence>
<dbReference type="REBASE" id="856992">
    <property type="entry name" value="S.SspR41ORF26405P"/>
</dbReference>
<name>A0AB39RJK5_9ACTN</name>
<dbReference type="InterPro" id="IPR000055">
    <property type="entry name" value="Restrct_endonuc_typeI_TRD"/>
</dbReference>
<evidence type="ECO:0000259" key="4">
    <source>
        <dbReference type="Pfam" id="PF01420"/>
    </source>
</evidence>
<proteinExistence type="inferred from homology"/>
<accession>A0AB39RJK5</accession>
<evidence type="ECO:0000256" key="2">
    <source>
        <dbReference type="ARBA" id="ARBA00022747"/>
    </source>
</evidence>